<dbReference type="RefSeq" id="WP_193116580.1">
    <property type="nucleotide sequence ID" value="NZ_BAAAIR010000042.1"/>
</dbReference>
<keyword evidence="1" id="KW-0472">Membrane</keyword>
<sequence length="77" mass="7990">MAWVTRRQRLWRAVQGIIIGLAIGLAGLALSLGQVDLGAVHIPRSPVLGGALAVAGVLITVSNVMAARRARRPAPTS</sequence>
<keyword evidence="1" id="KW-0812">Transmembrane</keyword>
<reference evidence="3" key="1">
    <citation type="journal article" date="2019" name="Int. J. Syst. Evol. Microbiol.">
        <title>The Global Catalogue of Microorganisms (GCM) 10K type strain sequencing project: providing services to taxonomists for standard genome sequencing and annotation.</title>
        <authorList>
            <consortium name="The Broad Institute Genomics Platform"/>
            <consortium name="The Broad Institute Genome Sequencing Center for Infectious Disease"/>
            <person name="Wu L."/>
            <person name="Ma J."/>
        </authorList>
    </citation>
    <scope>NUCLEOTIDE SEQUENCE [LARGE SCALE GENOMIC DNA]</scope>
    <source>
        <strain evidence="3">CGMCC 1.16455</strain>
    </source>
</reference>
<name>A0ABW0FK20_9MICO</name>
<feature type="transmembrane region" description="Helical" evidence="1">
    <location>
        <begin position="47"/>
        <end position="67"/>
    </location>
</feature>
<keyword evidence="1" id="KW-1133">Transmembrane helix</keyword>
<dbReference type="EMBL" id="JBHSLN010000086">
    <property type="protein sequence ID" value="MFC5299148.1"/>
    <property type="molecule type" value="Genomic_DNA"/>
</dbReference>
<keyword evidence="3" id="KW-1185">Reference proteome</keyword>
<evidence type="ECO:0000313" key="3">
    <source>
        <dbReference type="Proteomes" id="UP001595937"/>
    </source>
</evidence>
<organism evidence="2 3">
    <name type="scientific">Brachybacterium tyrofermentans</name>
    <dbReference type="NCBI Taxonomy" id="47848"/>
    <lineage>
        <taxon>Bacteria</taxon>
        <taxon>Bacillati</taxon>
        <taxon>Actinomycetota</taxon>
        <taxon>Actinomycetes</taxon>
        <taxon>Micrococcales</taxon>
        <taxon>Dermabacteraceae</taxon>
        <taxon>Brachybacterium</taxon>
    </lineage>
</organism>
<protein>
    <submittedName>
        <fullName evidence="2">Uncharacterized protein</fullName>
    </submittedName>
</protein>
<gene>
    <name evidence="2" type="ORF">ACFPK8_16660</name>
</gene>
<dbReference type="Proteomes" id="UP001595937">
    <property type="component" value="Unassembled WGS sequence"/>
</dbReference>
<dbReference type="GeneID" id="303297800"/>
<evidence type="ECO:0000256" key="1">
    <source>
        <dbReference type="SAM" id="Phobius"/>
    </source>
</evidence>
<evidence type="ECO:0000313" key="2">
    <source>
        <dbReference type="EMBL" id="MFC5299148.1"/>
    </source>
</evidence>
<proteinExistence type="predicted"/>
<comment type="caution">
    <text evidence="2">The sequence shown here is derived from an EMBL/GenBank/DDBJ whole genome shotgun (WGS) entry which is preliminary data.</text>
</comment>
<feature type="transmembrane region" description="Helical" evidence="1">
    <location>
        <begin position="12"/>
        <end position="35"/>
    </location>
</feature>
<accession>A0ABW0FK20</accession>